<name>A0AA40BHN2_9PEZI</name>
<evidence type="ECO:0000313" key="2">
    <source>
        <dbReference type="EMBL" id="KAK0734411.1"/>
    </source>
</evidence>
<feature type="compositionally biased region" description="Basic residues" evidence="1">
    <location>
        <begin position="114"/>
        <end position="126"/>
    </location>
</feature>
<proteinExistence type="predicted"/>
<evidence type="ECO:0000313" key="3">
    <source>
        <dbReference type="Proteomes" id="UP001172101"/>
    </source>
</evidence>
<dbReference type="EMBL" id="JAUIRO010000001">
    <property type="protein sequence ID" value="KAK0734411.1"/>
    <property type="molecule type" value="Genomic_DNA"/>
</dbReference>
<dbReference type="Proteomes" id="UP001172101">
    <property type="component" value="Unassembled WGS sequence"/>
</dbReference>
<accession>A0AA40BHN2</accession>
<feature type="non-terminal residue" evidence="2">
    <location>
        <position position="214"/>
    </location>
</feature>
<dbReference type="GeneID" id="85330853"/>
<comment type="caution">
    <text evidence="2">The sequence shown here is derived from an EMBL/GenBank/DDBJ whole genome shotgun (WGS) entry which is preliminary data.</text>
</comment>
<gene>
    <name evidence="2" type="ORF">B0T26DRAFT_844663</name>
</gene>
<evidence type="ECO:0000256" key="1">
    <source>
        <dbReference type="SAM" id="MobiDB-lite"/>
    </source>
</evidence>
<sequence length="214" mass="22403">MPQPPLLHDSFPPQLQRLPAQVRNTNIQAHNNRRSKEKAAMKYLHATNALLLRSPSSALLSRSSPPSSSAAATLAIISACRALSSSTSASAYSSYSSTNKPAAFAARRPFSHTARAHAKKGSKRGGRGGDDAELAAVAAGGGGKGKKDKKSSSSGSDTAGDADRPLPNGEDPFNLADVTYAFDKAERHHGEELKRMRTGGGKFNAEVIGALPVQ</sequence>
<reference evidence="2" key="1">
    <citation type="submission" date="2023-06" db="EMBL/GenBank/DDBJ databases">
        <title>Genome-scale phylogeny and comparative genomics of the fungal order Sordariales.</title>
        <authorList>
            <consortium name="Lawrence Berkeley National Laboratory"/>
            <person name="Hensen N."/>
            <person name="Bonometti L."/>
            <person name="Westerberg I."/>
            <person name="Brannstrom I.O."/>
            <person name="Guillou S."/>
            <person name="Cros-Aarteil S."/>
            <person name="Calhoun S."/>
            <person name="Haridas S."/>
            <person name="Kuo A."/>
            <person name="Mondo S."/>
            <person name="Pangilinan J."/>
            <person name="Riley R."/>
            <person name="LaButti K."/>
            <person name="Andreopoulos B."/>
            <person name="Lipzen A."/>
            <person name="Chen C."/>
            <person name="Yanf M."/>
            <person name="Daum C."/>
            <person name="Ng V."/>
            <person name="Clum A."/>
            <person name="Steindorff A."/>
            <person name="Ohm R."/>
            <person name="Martin F."/>
            <person name="Silar P."/>
            <person name="Natvig D."/>
            <person name="Lalanne C."/>
            <person name="Gautier V."/>
            <person name="Ament-velasquez S.L."/>
            <person name="Kruys A."/>
            <person name="Hutchinson M.I."/>
            <person name="Powell A.J."/>
            <person name="Barry K."/>
            <person name="Miller A.N."/>
            <person name="Grigoriev I.V."/>
            <person name="Debuchy R."/>
            <person name="Gladieux P."/>
            <person name="Thoren M.H."/>
            <person name="Johannesson H."/>
        </authorList>
    </citation>
    <scope>NUCLEOTIDE SEQUENCE</scope>
    <source>
        <strain evidence="2">SMH2392-1A</strain>
    </source>
</reference>
<feature type="region of interest" description="Disordered" evidence="1">
    <location>
        <begin position="106"/>
        <end position="175"/>
    </location>
</feature>
<organism evidence="2 3">
    <name type="scientific">Lasiosphaeria miniovina</name>
    <dbReference type="NCBI Taxonomy" id="1954250"/>
    <lineage>
        <taxon>Eukaryota</taxon>
        <taxon>Fungi</taxon>
        <taxon>Dikarya</taxon>
        <taxon>Ascomycota</taxon>
        <taxon>Pezizomycotina</taxon>
        <taxon>Sordariomycetes</taxon>
        <taxon>Sordariomycetidae</taxon>
        <taxon>Sordariales</taxon>
        <taxon>Lasiosphaeriaceae</taxon>
        <taxon>Lasiosphaeria</taxon>
    </lineage>
</organism>
<protein>
    <submittedName>
        <fullName evidence="2">Uncharacterized protein</fullName>
    </submittedName>
</protein>
<dbReference type="AlphaFoldDB" id="A0AA40BHN2"/>
<dbReference type="RefSeq" id="XP_060303288.1">
    <property type="nucleotide sequence ID" value="XM_060447583.1"/>
</dbReference>
<keyword evidence="3" id="KW-1185">Reference proteome</keyword>